<evidence type="ECO:0000256" key="1">
    <source>
        <dbReference type="ARBA" id="ARBA00004273"/>
    </source>
</evidence>
<comment type="catalytic activity">
    <reaction evidence="10">
        <text>holo-[cytochrome c] = apo-[cytochrome c] + heme b</text>
        <dbReference type="Rhea" id="RHEA:22648"/>
        <dbReference type="Rhea" id="RHEA-COMP:10725"/>
        <dbReference type="Rhea" id="RHEA-COMP:10726"/>
        <dbReference type="ChEBI" id="CHEBI:29950"/>
        <dbReference type="ChEBI" id="CHEBI:60344"/>
        <dbReference type="ChEBI" id="CHEBI:83739"/>
        <dbReference type="EC" id="4.4.1.17"/>
    </reaction>
    <physiologicalReaction direction="right-to-left" evidence="10">
        <dbReference type="Rhea" id="RHEA:22650"/>
    </physiologicalReaction>
</comment>
<protein>
    <recommendedName>
        <fullName evidence="11">Holocytochrome c-type synthase</fullName>
        <ecNumber evidence="11">4.4.1.17</ecNumber>
    </recommendedName>
</protein>
<sequence length="343" mass="37583">MGASVSAPAAPTVQAEAVAVAPQGCPMHQEVQILKKASPPPECPMHQAPPVKASPPSECPMHKAEPGPAHQNRAYEFVECPMRAAAGVQNDIDPANMMPPPNQTPAPDQPFSLSVAREESKIPRHGPNRSQRRTGSIRLSRCSECHAAERMALERGRSGCSRHDQHHKDPQPEQRAGLAGDPQVGGHACRRVSVWAHTEEVWGQSQRVLPPSTLPPLDGVRAALRPPRLDHRPLWERGALRHRLLRRRNQQGHLPVLHPGRAPRLRLLGGRVGPHESGVVALELLRTDLFRGHALSQGLCRIFNVLACGARKMSSLSVRHFRRFSLCFLALWSKAASSRSCDG</sequence>
<evidence type="ECO:0000313" key="14">
    <source>
        <dbReference type="Proteomes" id="UP000283210"/>
    </source>
</evidence>
<keyword evidence="5 11" id="KW-0999">Mitochondrion inner membrane</keyword>
<evidence type="ECO:0000256" key="2">
    <source>
        <dbReference type="ARBA" id="ARBA00007255"/>
    </source>
</evidence>
<feature type="compositionally biased region" description="Basic residues" evidence="12">
    <location>
        <begin position="123"/>
        <end position="132"/>
    </location>
</feature>
<comment type="similarity">
    <text evidence="2 11">Belongs to the cytochrome c-type heme lyase family.</text>
</comment>
<comment type="subcellular location">
    <subcellularLocation>
        <location evidence="1 11">Mitochondrion inner membrane</location>
    </subcellularLocation>
</comment>
<dbReference type="Proteomes" id="UP000283210">
    <property type="component" value="Chromosome 20"/>
</dbReference>
<keyword evidence="14" id="KW-1185">Reference proteome</keyword>
<dbReference type="GO" id="GO:0046872">
    <property type="term" value="F:metal ion binding"/>
    <property type="evidence" value="ECO:0007669"/>
    <property type="project" value="UniProtKB-KW"/>
</dbReference>
<organism evidence="13 14">
    <name type="scientific">Oryzias javanicus</name>
    <name type="common">Javanese ricefish</name>
    <name type="synonym">Aplocheilus javanicus</name>
    <dbReference type="NCBI Taxonomy" id="123683"/>
    <lineage>
        <taxon>Eukaryota</taxon>
        <taxon>Metazoa</taxon>
        <taxon>Chordata</taxon>
        <taxon>Craniata</taxon>
        <taxon>Vertebrata</taxon>
        <taxon>Euteleostomi</taxon>
        <taxon>Actinopterygii</taxon>
        <taxon>Neopterygii</taxon>
        <taxon>Teleostei</taxon>
        <taxon>Neoteleostei</taxon>
        <taxon>Acanthomorphata</taxon>
        <taxon>Ovalentaria</taxon>
        <taxon>Atherinomorphae</taxon>
        <taxon>Beloniformes</taxon>
        <taxon>Adrianichthyidae</taxon>
        <taxon>Oryziinae</taxon>
        <taxon>Oryzias</taxon>
    </lineage>
</organism>
<evidence type="ECO:0000256" key="7">
    <source>
        <dbReference type="ARBA" id="ARBA00023128"/>
    </source>
</evidence>
<dbReference type="EC" id="4.4.1.17" evidence="11"/>
<keyword evidence="9 11" id="KW-0456">Lyase</keyword>
<proteinExistence type="inferred from homology"/>
<feature type="region of interest" description="Disordered" evidence="12">
    <location>
        <begin position="37"/>
        <end position="68"/>
    </location>
</feature>
<keyword evidence="7 11" id="KW-0496">Mitochondrion</keyword>
<comment type="function">
    <text evidence="11">Lyase that catalyzes the covalent linking of the heme group to the cytochrome C apoprotein to produce the mature functional cytochrome.</text>
</comment>
<dbReference type="InterPro" id="IPR000511">
    <property type="entry name" value="Holocyt_c/c1_synthase"/>
</dbReference>
<evidence type="ECO:0000256" key="9">
    <source>
        <dbReference type="ARBA" id="ARBA00023239"/>
    </source>
</evidence>
<evidence type="ECO:0000256" key="5">
    <source>
        <dbReference type="ARBA" id="ARBA00022792"/>
    </source>
</evidence>
<keyword evidence="6 11" id="KW-0408">Iron</keyword>
<evidence type="ECO:0000256" key="12">
    <source>
        <dbReference type="SAM" id="MobiDB-lite"/>
    </source>
</evidence>
<evidence type="ECO:0000256" key="6">
    <source>
        <dbReference type="ARBA" id="ARBA00023004"/>
    </source>
</evidence>
<dbReference type="GO" id="GO:0004408">
    <property type="term" value="F:holocytochrome-c synthase activity"/>
    <property type="evidence" value="ECO:0007669"/>
    <property type="project" value="UniProtKB-EC"/>
</dbReference>
<feature type="compositionally biased region" description="Basic and acidic residues" evidence="12">
    <location>
        <begin position="156"/>
        <end position="172"/>
    </location>
</feature>
<evidence type="ECO:0000313" key="13">
    <source>
        <dbReference type="EMBL" id="RVE59113.1"/>
    </source>
</evidence>
<gene>
    <name evidence="13" type="ORF">OJAV_G00201420</name>
</gene>
<feature type="region of interest" description="Disordered" evidence="12">
    <location>
        <begin position="156"/>
        <end position="185"/>
    </location>
</feature>
<evidence type="ECO:0000256" key="8">
    <source>
        <dbReference type="ARBA" id="ARBA00023136"/>
    </source>
</evidence>
<evidence type="ECO:0000256" key="11">
    <source>
        <dbReference type="RuleBase" id="RU363130"/>
    </source>
</evidence>
<reference evidence="13 14" key="2">
    <citation type="submission" date="2019-01" db="EMBL/GenBank/DDBJ databases">
        <title>A chromosome length genome reference of the Java medaka (oryzias javanicus).</title>
        <authorList>
            <person name="Herpin A."/>
            <person name="Takehana Y."/>
            <person name="Naruse K."/>
            <person name="Ansai S."/>
            <person name="Kawaguchi M."/>
        </authorList>
    </citation>
    <scope>NUCLEOTIDE SEQUENCE [LARGE SCALE GENOMIC DNA]</scope>
    <source>
        <strain evidence="13">RS831</strain>
        <tissue evidence="13">Whole body</tissue>
    </source>
</reference>
<evidence type="ECO:0000256" key="10">
    <source>
        <dbReference type="ARBA" id="ARBA00023944"/>
    </source>
</evidence>
<reference evidence="13 14" key="1">
    <citation type="submission" date="2018-11" db="EMBL/GenBank/DDBJ databases">
        <authorList>
            <person name="Lopez-Roques C."/>
            <person name="Donnadieu C."/>
            <person name="Bouchez O."/>
            <person name="Klopp C."/>
            <person name="Cabau C."/>
            <person name="Zahm M."/>
        </authorList>
    </citation>
    <scope>NUCLEOTIDE SEQUENCE [LARGE SCALE GENOMIC DNA]</scope>
    <source>
        <strain evidence="13">RS831</strain>
        <tissue evidence="13">Whole body</tissue>
    </source>
</reference>
<feature type="region of interest" description="Disordered" evidence="12">
    <location>
        <begin position="116"/>
        <end position="138"/>
    </location>
</feature>
<accession>A0A3S2NTS5</accession>
<name>A0A3S2NTS5_ORYJA</name>
<dbReference type="PANTHER" id="PTHR12743:SF0">
    <property type="entry name" value="HOLOCYTOCHROME C-TYPE SYNTHASE"/>
    <property type="match status" value="1"/>
</dbReference>
<dbReference type="GO" id="GO:0005743">
    <property type="term" value="C:mitochondrial inner membrane"/>
    <property type="evidence" value="ECO:0007669"/>
    <property type="project" value="UniProtKB-SubCell"/>
</dbReference>
<evidence type="ECO:0000256" key="4">
    <source>
        <dbReference type="ARBA" id="ARBA00022723"/>
    </source>
</evidence>
<keyword evidence="3 11" id="KW-0349">Heme</keyword>
<dbReference type="EMBL" id="CM012456">
    <property type="protein sequence ID" value="RVE59113.1"/>
    <property type="molecule type" value="Genomic_DNA"/>
</dbReference>
<dbReference type="OrthoDB" id="4243at2759"/>
<dbReference type="PANTHER" id="PTHR12743">
    <property type="entry name" value="CYTOCHROME C1 HEME LYASE"/>
    <property type="match status" value="1"/>
</dbReference>
<dbReference type="Pfam" id="PF01265">
    <property type="entry name" value="Cyto_heme_lyase"/>
    <property type="match status" value="1"/>
</dbReference>
<dbReference type="AlphaFoldDB" id="A0A3S2NTS5"/>
<keyword evidence="8 11" id="KW-0472">Membrane</keyword>
<evidence type="ECO:0000256" key="3">
    <source>
        <dbReference type="ARBA" id="ARBA00022617"/>
    </source>
</evidence>
<keyword evidence="4 11" id="KW-0479">Metal-binding</keyword>